<keyword evidence="1" id="KW-0862">Zinc</keyword>
<accession>U9SRV0</accession>
<dbReference type="InterPro" id="IPR007527">
    <property type="entry name" value="Znf_SWIM"/>
</dbReference>
<dbReference type="GO" id="GO:0008270">
    <property type="term" value="F:zinc ion binding"/>
    <property type="evidence" value="ECO:0007669"/>
    <property type="project" value="UniProtKB-KW"/>
</dbReference>
<evidence type="ECO:0000259" key="2">
    <source>
        <dbReference type="PROSITE" id="PS50966"/>
    </source>
</evidence>
<evidence type="ECO:0000313" key="3">
    <source>
        <dbReference type="EMBL" id="ERZ98624.1"/>
    </source>
</evidence>
<organism evidence="3">
    <name type="scientific">Rhizophagus irregularis (strain DAOM 181602 / DAOM 197198 / MUCL 43194)</name>
    <name type="common">Arbuscular mycorrhizal fungus</name>
    <name type="synonym">Glomus intraradices</name>
    <dbReference type="NCBI Taxonomy" id="747089"/>
    <lineage>
        <taxon>Eukaryota</taxon>
        <taxon>Fungi</taxon>
        <taxon>Fungi incertae sedis</taxon>
        <taxon>Mucoromycota</taxon>
        <taxon>Glomeromycotina</taxon>
        <taxon>Glomeromycetes</taxon>
        <taxon>Glomerales</taxon>
        <taxon>Glomeraceae</taxon>
        <taxon>Rhizophagus</taxon>
    </lineage>
</organism>
<dbReference type="PROSITE" id="PS50966">
    <property type="entry name" value="ZF_SWIM"/>
    <property type="match status" value="1"/>
</dbReference>
<feature type="domain" description="SWIM-type" evidence="2">
    <location>
        <begin position="41"/>
        <end position="75"/>
    </location>
</feature>
<keyword evidence="1" id="KW-0479">Metal-binding</keyword>
<dbReference type="EMBL" id="KI298609">
    <property type="protein sequence ID" value="ERZ98624.1"/>
    <property type="molecule type" value="Genomic_DNA"/>
</dbReference>
<keyword evidence="1" id="KW-0863">Zinc-finger</keyword>
<protein>
    <recommendedName>
        <fullName evidence="2">SWIM-type domain-containing protein</fullName>
    </recommendedName>
</protein>
<reference evidence="3" key="1">
    <citation type="submission" date="2013-07" db="EMBL/GenBank/DDBJ databases">
        <title>The genome of an arbuscular mycorrhizal fungus provides insights into the evolution of the oldest plant symbiosis.</title>
        <authorList>
            <consortium name="DOE Joint Genome Institute"/>
            <person name="Tisserant E."/>
            <person name="Malbreil M."/>
            <person name="Kuo A."/>
            <person name="Kohler A."/>
            <person name="Symeonidi A."/>
            <person name="Balestrini R."/>
            <person name="Charron P."/>
            <person name="Duensing N."/>
            <person name="Frei-dit-Frey N."/>
            <person name="Gianinazzi-Pearson V."/>
            <person name="Gilbert B."/>
            <person name="Handa Y."/>
            <person name="Hijri M."/>
            <person name="Kaul R."/>
            <person name="Kawaguchi M."/>
            <person name="Krajinski F."/>
            <person name="Lammers P."/>
            <person name="Lapierre D."/>
            <person name="Masclaux F.G."/>
            <person name="Murat C."/>
            <person name="Morin E."/>
            <person name="Ndikumana S."/>
            <person name="Pagni M."/>
            <person name="Petitpierre D."/>
            <person name="Requena N."/>
            <person name="Rosikiewicz P."/>
            <person name="Riley R."/>
            <person name="Saito K."/>
            <person name="San Clemente H."/>
            <person name="Shapiro H."/>
            <person name="van Tuinen D."/>
            <person name="Becard G."/>
            <person name="Bonfante P."/>
            <person name="Paszkowski U."/>
            <person name="Shachar-Hill Y."/>
            <person name="Young J.P."/>
            <person name="Sanders I.R."/>
            <person name="Henrissat B."/>
            <person name="Rensing S.A."/>
            <person name="Grigoriev I.V."/>
            <person name="Corradi N."/>
            <person name="Roux C."/>
            <person name="Martin F."/>
        </authorList>
    </citation>
    <scope>NUCLEOTIDE SEQUENCE</scope>
    <source>
        <strain evidence="3">DAOM 197198</strain>
    </source>
</reference>
<sequence>MYDMPQIRLQDLLSNLDNTEIQEIWEVSYITITSSTAKPHYVAILADATSFCTCMNIINQGMLCRHQYRILLQSDKAVFHMGFIHTRWFESMPSETSRYATIAQGNKTYSIKLLHYIDQIRTGNVYTSTIKKTADKKIEFGSAMSMAKTSVQIAVIEGATGELTGLLTQFIMKYRRATGLNIEEVQEDNNRIPEISNPEYHKPKGRSPKRYKAVTEMANKQNITSSSKTCSHCLEKGHNIRSCAKHKASEQNYDRRVCVTCHKFLEFKFRSGIL</sequence>
<dbReference type="VEuPathDB" id="FungiDB:RhiirFUN_024610"/>
<dbReference type="AlphaFoldDB" id="U9SRV0"/>
<evidence type="ECO:0000256" key="1">
    <source>
        <dbReference type="PROSITE-ProRule" id="PRU00325"/>
    </source>
</evidence>
<gene>
    <name evidence="3" type="ORF">GLOINDRAFT_10349</name>
</gene>
<proteinExistence type="predicted"/>
<name>U9SRV0_RHIID</name>
<dbReference type="HOGENOM" id="CLU_041585_3_0_1"/>